<feature type="transmembrane region" description="Helical" evidence="1">
    <location>
        <begin position="61"/>
        <end position="83"/>
    </location>
</feature>
<gene>
    <name evidence="2" type="ORF">TCLT_LOCUS10387</name>
</gene>
<reference evidence="4" key="1">
    <citation type="submission" date="2017-02" db="UniProtKB">
        <authorList>
            <consortium name="WormBaseParasite"/>
        </authorList>
    </citation>
    <scope>IDENTIFICATION</scope>
</reference>
<accession>A0A0N5DB36</accession>
<dbReference type="OrthoDB" id="60858at2759"/>
<dbReference type="PANTHER" id="PTHR37919">
    <property type="entry name" value="PROTEIN CBG05606"/>
    <property type="match status" value="1"/>
</dbReference>
<name>A0A0N5DB36_THECL</name>
<dbReference type="WBParaSite" id="TCLT_0001039801-mRNA-1">
    <property type="protein sequence ID" value="TCLT_0001039801-mRNA-1"/>
    <property type="gene ID" value="TCLT_0001039801"/>
</dbReference>
<dbReference type="EMBL" id="UYYF01005084">
    <property type="protein sequence ID" value="VDN08076.1"/>
    <property type="molecule type" value="Genomic_DNA"/>
</dbReference>
<protein>
    <submittedName>
        <fullName evidence="4">Transmembrane protein</fullName>
    </submittedName>
</protein>
<keyword evidence="1" id="KW-0472">Membrane</keyword>
<proteinExistence type="predicted"/>
<evidence type="ECO:0000256" key="1">
    <source>
        <dbReference type="SAM" id="Phobius"/>
    </source>
</evidence>
<evidence type="ECO:0000313" key="3">
    <source>
        <dbReference type="Proteomes" id="UP000276776"/>
    </source>
</evidence>
<dbReference type="OMA" id="MFTMLRP"/>
<keyword evidence="3" id="KW-1185">Reference proteome</keyword>
<feature type="transmembrane region" description="Helical" evidence="1">
    <location>
        <begin position="103"/>
        <end position="126"/>
    </location>
</feature>
<evidence type="ECO:0000313" key="2">
    <source>
        <dbReference type="EMBL" id="VDN08076.1"/>
    </source>
</evidence>
<dbReference type="STRING" id="103827.A0A0N5DB36"/>
<sequence length="129" mass="14995">MNDNNPMPKWIKIWLQISTVICALDVAYTMLRPYTLRGNILGTFYELCYDVDLRYASTDDVVTMATGRLMIIEIIMNITALYLCQDYPQHANLTAFLTSAFVFWKTLLYLTMFIQAPQGLFVCFFYKSI</sequence>
<organism evidence="4">
    <name type="scientific">Thelazia callipaeda</name>
    <name type="common">Oriental eyeworm</name>
    <name type="synonym">Parasitic nematode</name>
    <dbReference type="NCBI Taxonomy" id="103827"/>
    <lineage>
        <taxon>Eukaryota</taxon>
        <taxon>Metazoa</taxon>
        <taxon>Ecdysozoa</taxon>
        <taxon>Nematoda</taxon>
        <taxon>Chromadorea</taxon>
        <taxon>Rhabditida</taxon>
        <taxon>Spirurina</taxon>
        <taxon>Spiruromorpha</taxon>
        <taxon>Thelazioidea</taxon>
        <taxon>Thelaziidae</taxon>
        <taxon>Thelazia</taxon>
    </lineage>
</organism>
<reference evidence="2 3" key="2">
    <citation type="submission" date="2018-11" db="EMBL/GenBank/DDBJ databases">
        <authorList>
            <consortium name="Pathogen Informatics"/>
        </authorList>
    </citation>
    <scope>NUCLEOTIDE SEQUENCE [LARGE SCALE GENOMIC DNA]</scope>
</reference>
<keyword evidence="1" id="KW-0812">Transmembrane</keyword>
<dbReference type="AlphaFoldDB" id="A0A0N5DB36"/>
<dbReference type="Proteomes" id="UP000276776">
    <property type="component" value="Unassembled WGS sequence"/>
</dbReference>
<keyword evidence="1" id="KW-1133">Transmembrane helix</keyword>
<dbReference type="PANTHER" id="PTHR37919:SF2">
    <property type="entry name" value="EXPERA DOMAIN-CONTAINING PROTEIN"/>
    <property type="match status" value="1"/>
</dbReference>
<feature type="transmembrane region" description="Helical" evidence="1">
    <location>
        <begin position="13"/>
        <end position="31"/>
    </location>
</feature>
<evidence type="ECO:0000313" key="4">
    <source>
        <dbReference type="WBParaSite" id="TCLT_0001039801-mRNA-1"/>
    </source>
</evidence>